<dbReference type="Pfam" id="PF01487">
    <property type="entry name" value="DHquinase_I"/>
    <property type="match status" value="1"/>
</dbReference>
<dbReference type="InterPro" id="IPR013785">
    <property type="entry name" value="Aldolase_TIM"/>
</dbReference>
<feature type="active site" description="Schiff-base intermediate with substrate" evidence="5">
    <location>
        <position position="155"/>
    </location>
</feature>
<reference evidence="6" key="1">
    <citation type="submission" date="2021-12" db="EMBL/GenBank/DDBJ databases">
        <title>Alicyclobacillaceae gen. nov., sp. nov., isolated from chalcocite enrichment system.</title>
        <authorList>
            <person name="Jiang Z."/>
        </authorList>
    </citation>
    <scope>NUCLEOTIDE SEQUENCE</scope>
    <source>
        <strain evidence="6">MYW30-H2</strain>
    </source>
</reference>
<dbReference type="EMBL" id="CP089291">
    <property type="protein sequence ID" value="UOF92753.1"/>
    <property type="molecule type" value="Genomic_DNA"/>
</dbReference>
<comment type="function">
    <text evidence="5">Involved in the third step of the chorismate pathway, which leads to the biosynthesis of aromatic amino acids. Catalyzes the cis-dehydration of 3-dehydroquinate (DHQ) and introduces the first double bond of the aromatic ring to yield 3-dehydroshikimate.</text>
</comment>
<dbReference type="HAMAP" id="MF_00214">
    <property type="entry name" value="AroD"/>
    <property type="match status" value="1"/>
</dbReference>
<evidence type="ECO:0000256" key="4">
    <source>
        <dbReference type="ARBA" id="ARBA00023270"/>
    </source>
</evidence>
<sequence length="240" mass="26015">MICTPLIGKDQDALVGELTKVIPKQPDLIEWRVDFFDGIANVNEVMDAAKRIKEIAGNTPILFTRRSHKEGGQPISLSEDEVVELYTTVCASQTVDLIDFELSNNPEHFQYLRKKSLENGIQMVASYHNFQSTPSSDVIVQKLTDAERAGADIGKVAVMPNSLEDVLTLLHGTLTAKSKLNIPVITMSMGGYGSLTRMFGGAFGSAVTFAVGENSSAPGQIPIEDLKTVLTIVQRSMGGN</sequence>
<feature type="binding site" evidence="5">
    <location>
        <position position="216"/>
    </location>
    <ligand>
        <name>3-dehydroquinate</name>
        <dbReference type="ChEBI" id="CHEBI:32364"/>
    </ligand>
</feature>
<keyword evidence="2 5" id="KW-0057">Aromatic amino acid biosynthesis</keyword>
<dbReference type="SUPFAM" id="SSF51569">
    <property type="entry name" value="Aldolase"/>
    <property type="match status" value="1"/>
</dbReference>
<evidence type="ECO:0000313" key="6">
    <source>
        <dbReference type="EMBL" id="UOF92753.1"/>
    </source>
</evidence>
<dbReference type="GO" id="GO:0003855">
    <property type="term" value="F:3-dehydroquinate dehydratase activity"/>
    <property type="evidence" value="ECO:0007669"/>
    <property type="project" value="UniProtKB-EC"/>
</dbReference>
<dbReference type="NCBIfam" id="TIGR01093">
    <property type="entry name" value="aroD"/>
    <property type="match status" value="1"/>
</dbReference>
<evidence type="ECO:0000256" key="5">
    <source>
        <dbReference type="HAMAP-Rule" id="MF_00214"/>
    </source>
</evidence>
<comment type="pathway">
    <text evidence="5">Metabolic intermediate biosynthesis; chorismate biosynthesis; chorismate from D-erythrose 4-phosphate and phosphoenolpyruvate: step 3/7.</text>
</comment>
<keyword evidence="4 5" id="KW-0704">Schiff base</keyword>
<evidence type="ECO:0000256" key="1">
    <source>
        <dbReference type="ARBA" id="ARBA00001864"/>
    </source>
</evidence>
<dbReference type="InterPro" id="IPR050146">
    <property type="entry name" value="Type-I_3-dehydroquinase"/>
</dbReference>
<proteinExistence type="inferred from homology"/>
<comment type="catalytic activity">
    <reaction evidence="1 5">
        <text>3-dehydroquinate = 3-dehydroshikimate + H2O</text>
        <dbReference type="Rhea" id="RHEA:21096"/>
        <dbReference type="ChEBI" id="CHEBI:15377"/>
        <dbReference type="ChEBI" id="CHEBI:16630"/>
        <dbReference type="ChEBI" id="CHEBI:32364"/>
        <dbReference type="EC" id="4.2.1.10"/>
    </reaction>
</comment>
<protein>
    <recommendedName>
        <fullName evidence="5">3-dehydroquinate dehydratase</fullName>
        <shortName evidence="5">3-dehydroquinase</shortName>
        <ecNumber evidence="5">4.2.1.10</ecNumber>
    </recommendedName>
    <alternativeName>
        <fullName evidence="5">Type I DHQase</fullName>
    </alternativeName>
    <alternativeName>
        <fullName evidence="5">Type I dehydroquinase</fullName>
        <shortName evidence="5">DHQ1</shortName>
    </alternativeName>
</protein>
<gene>
    <name evidence="5 6" type="primary">aroD</name>
    <name evidence="6" type="ORF">LSG31_02650</name>
</gene>
<comment type="caution">
    <text evidence="5">Lacks conserved residue(s) required for the propagation of feature annotation.</text>
</comment>
<dbReference type="Gene3D" id="3.20.20.70">
    <property type="entry name" value="Aldolase class I"/>
    <property type="match status" value="1"/>
</dbReference>
<feature type="binding site" evidence="5">
    <location>
        <begin position="30"/>
        <end position="32"/>
    </location>
    <ligand>
        <name>3-dehydroquinate</name>
        <dbReference type="ChEBI" id="CHEBI:32364"/>
    </ligand>
</feature>
<feature type="binding site" evidence="5">
    <location>
        <position position="66"/>
    </location>
    <ligand>
        <name>3-dehydroquinate</name>
        <dbReference type="ChEBI" id="CHEBI:32364"/>
    </ligand>
</feature>
<name>A0ABY4CQU3_9BACL</name>
<evidence type="ECO:0000313" key="7">
    <source>
        <dbReference type="Proteomes" id="UP000830167"/>
    </source>
</evidence>
<accession>A0ABY4CQU3</accession>
<dbReference type="PANTHER" id="PTHR43699:SF1">
    <property type="entry name" value="3-DEHYDROQUINATE DEHYDRATASE"/>
    <property type="match status" value="1"/>
</dbReference>
<dbReference type="PANTHER" id="PTHR43699">
    <property type="entry name" value="3-DEHYDROQUINATE DEHYDRATASE"/>
    <property type="match status" value="1"/>
</dbReference>
<comment type="similarity">
    <text evidence="5">Belongs to the type-I 3-dehydroquinase family.</text>
</comment>
<evidence type="ECO:0000256" key="3">
    <source>
        <dbReference type="ARBA" id="ARBA00023239"/>
    </source>
</evidence>
<keyword evidence="5" id="KW-0028">Amino-acid biosynthesis</keyword>
<comment type="subunit">
    <text evidence="5">Homodimer.</text>
</comment>
<dbReference type="EC" id="4.2.1.10" evidence="5"/>
<feature type="active site" description="Proton donor/acceptor" evidence="5">
    <location>
        <position position="128"/>
    </location>
</feature>
<keyword evidence="7" id="KW-1185">Reference proteome</keyword>
<organism evidence="6 7">
    <name type="scientific">Fodinisporobacter ferrooxydans</name>
    <dbReference type="NCBI Taxonomy" id="2901836"/>
    <lineage>
        <taxon>Bacteria</taxon>
        <taxon>Bacillati</taxon>
        <taxon>Bacillota</taxon>
        <taxon>Bacilli</taxon>
        <taxon>Bacillales</taxon>
        <taxon>Alicyclobacillaceae</taxon>
        <taxon>Fodinisporobacter</taxon>
    </lineage>
</organism>
<evidence type="ECO:0000256" key="2">
    <source>
        <dbReference type="ARBA" id="ARBA00023141"/>
    </source>
</evidence>
<keyword evidence="3 5" id="KW-0456">Lyase</keyword>
<feature type="binding site" evidence="5">
    <location>
        <position position="197"/>
    </location>
    <ligand>
        <name>3-dehydroquinate</name>
        <dbReference type="ChEBI" id="CHEBI:32364"/>
    </ligand>
</feature>
<dbReference type="CDD" id="cd00502">
    <property type="entry name" value="DHQase_I"/>
    <property type="match status" value="1"/>
</dbReference>
<feature type="binding site" evidence="5">
    <location>
        <position position="220"/>
    </location>
    <ligand>
        <name>3-dehydroquinate</name>
        <dbReference type="ChEBI" id="CHEBI:32364"/>
    </ligand>
</feature>
<dbReference type="RefSeq" id="WP_347439425.1">
    <property type="nucleotide sequence ID" value="NZ_CP089291.1"/>
</dbReference>
<dbReference type="Proteomes" id="UP000830167">
    <property type="component" value="Chromosome"/>
</dbReference>
<dbReference type="InterPro" id="IPR001381">
    <property type="entry name" value="DHquinase_I"/>
</dbReference>